<organism evidence="1 2">
    <name type="scientific">Caballeronia insecticola</name>
    <dbReference type="NCBI Taxonomy" id="758793"/>
    <lineage>
        <taxon>Bacteria</taxon>
        <taxon>Pseudomonadati</taxon>
        <taxon>Pseudomonadota</taxon>
        <taxon>Betaproteobacteria</taxon>
        <taxon>Burkholderiales</taxon>
        <taxon>Burkholderiaceae</taxon>
        <taxon>Caballeronia</taxon>
    </lineage>
</organism>
<evidence type="ECO:0000313" key="1">
    <source>
        <dbReference type="EMBL" id="BAN27184.1"/>
    </source>
</evidence>
<dbReference type="Proteomes" id="UP000013966">
    <property type="component" value="Plasmid p1"/>
</dbReference>
<dbReference type="HOGENOM" id="CLU_2551762_0_0_4"/>
<sequence>MGIAFARVALDMAHQRDDTPARRFARFTRFAHFARADKYSRIERAVGFHRAPFRHSPSTCGQRRSFPVAKPLRARAVNQARW</sequence>
<protein>
    <submittedName>
        <fullName evidence="1">Uncharacterized protein</fullName>
    </submittedName>
</protein>
<dbReference type="EMBL" id="AP013061">
    <property type="protein sequence ID" value="BAN27184.1"/>
    <property type="molecule type" value="Genomic_DNA"/>
</dbReference>
<reference evidence="1 2" key="2">
    <citation type="journal article" date="2018" name="Int. J. Syst. Evol. Microbiol.">
        <title>Burkholderia insecticola sp. nov., a gut symbiotic bacterium of the bean bug Riptortus pedestris.</title>
        <authorList>
            <person name="Takeshita K."/>
            <person name="Tamaki H."/>
            <person name="Ohbayashi T."/>
            <person name="Meng X.-Y."/>
            <person name="Sone T."/>
            <person name="Mitani Y."/>
            <person name="Peeters C."/>
            <person name="Kikuchi Y."/>
            <person name="Vandamme P."/>
        </authorList>
    </citation>
    <scope>NUCLEOTIDE SEQUENCE [LARGE SCALE GENOMIC DNA]</scope>
    <source>
        <strain evidence="1">RPE64</strain>
        <plasmid evidence="1 2">p1</plasmid>
    </source>
</reference>
<keyword evidence="1" id="KW-0614">Plasmid</keyword>
<keyword evidence="2" id="KW-1185">Reference proteome</keyword>
<dbReference type="AlphaFoldDB" id="R4WRI4"/>
<geneLocation type="plasmid" evidence="1 2">
    <name>p1</name>
</geneLocation>
<evidence type="ECO:0000313" key="2">
    <source>
        <dbReference type="Proteomes" id="UP000013966"/>
    </source>
</evidence>
<name>R4WRI4_9BURK</name>
<accession>R4WRI4</accession>
<reference evidence="1 2" key="1">
    <citation type="journal article" date="2013" name="Genome Announc.">
        <title>Complete Genome Sequence of Burkholderia sp. Strain RPE64, Bacterial Symbiont of the Bean Bug Riptortus pedestris.</title>
        <authorList>
            <person name="Shibata T.F."/>
            <person name="Maeda T."/>
            <person name="Nikoh N."/>
            <person name="Yamaguchi K."/>
            <person name="Oshima K."/>
            <person name="Hattori M."/>
            <person name="Nishiyama T."/>
            <person name="Hasebe M."/>
            <person name="Fukatsu T."/>
            <person name="Kikuchi Y."/>
            <person name="Shigenobu S."/>
        </authorList>
    </citation>
    <scope>NUCLEOTIDE SEQUENCE [LARGE SCALE GENOMIC DNA]</scope>
    <source>
        <plasmid evidence="1 2">p1</plasmid>
    </source>
</reference>
<dbReference type="KEGG" id="buo:BRPE64_DCDS02480"/>
<gene>
    <name evidence="1" type="ORF">BRPE64_DCDS02480</name>
</gene>
<proteinExistence type="predicted"/>